<dbReference type="PROSITE" id="PS51897">
    <property type="entry name" value="ANNEXIN_2"/>
    <property type="match status" value="8"/>
</dbReference>
<dbReference type="Pfam" id="PF00191">
    <property type="entry name" value="Annexin"/>
    <property type="match status" value="8"/>
</dbReference>
<dbReference type="GO" id="GO:0001786">
    <property type="term" value="F:phosphatidylserine binding"/>
    <property type="evidence" value="ECO:0007669"/>
    <property type="project" value="TreeGrafter"/>
</dbReference>
<dbReference type="InterPro" id="IPR001464">
    <property type="entry name" value="Annexin"/>
</dbReference>
<accession>A0A8W8NM74</accession>
<dbReference type="InterPro" id="IPR026876">
    <property type="entry name" value="Fn3_assoc_repeat"/>
</dbReference>
<dbReference type="Proteomes" id="UP000005408">
    <property type="component" value="Unassembled WGS sequence"/>
</dbReference>
<name>A0A8W8NM74_MAGGI</name>
<feature type="region of interest" description="Disordered" evidence="12">
    <location>
        <begin position="139"/>
        <end position="225"/>
    </location>
</feature>
<comment type="subcellular location">
    <subcellularLocation>
        <location evidence="1">Host cell</location>
    </subcellularLocation>
    <subcellularLocation>
        <location evidence="2">Secreted</location>
        <location evidence="2">Extracellular exosome</location>
    </subcellularLocation>
    <subcellularLocation>
        <location evidence="9">Tegument</location>
    </subcellularLocation>
</comment>
<feature type="compositionally biased region" description="Low complexity" evidence="12">
    <location>
        <begin position="163"/>
        <end position="179"/>
    </location>
</feature>
<dbReference type="PANTHER" id="PTHR10502">
    <property type="entry name" value="ANNEXIN"/>
    <property type="match status" value="1"/>
</dbReference>
<reference evidence="13" key="1">
    <citation type="submission" date="2022-08" db="UniProtKB">
        <authorList>
            <consortium name="EnsemblMetazoa"/>
        </authorList>
    </citation>
    <scope>IDENTIFICATION</scope>
    <source>
        <strain evidence="13">05x7-T-G4-1.051#20</strain>
    </source>
</reference>
<organism evidence="13 14">
    <name type="scientific">Magallana gigas</name>
    <name type="common">Pacific oyster</name>
    <name type="synonym">Crassostrea gigas</name>
    <dbReference type="NCBI Taxonomy" id="29159"/>
    <lineage>
        <taxon>Eukaryota</taxon>
        <taxon>Metazoa</taxon>
        <taxon>Spiralia</taxon>
        <taxon>Lophotrochozoa</taxon>
        <taxon>Mollusca</taxon>
        <taxon>Bivalvia</taxon>
        <taxon>Autobranchia</taxon>
        <taxon>Pteriomorphia</taxon>
        <taxon>Ostreida</taxon>
        <taxon>Ostreoidea</taxon>
        <taxon>Ostreidae</taxon>
        <taxon>Magallana</taxon>
    </lineage>
</organism>
<dbReference type="SMART" id="SM00335">
    <property type="entry name" value="ANX"/>
    <property type="match status" value="8"/>
</dbReference>
<dbReference type="InterPro" id="IPR018502">
    <property type="entry name" value="Annexin_repeat"/>
</dbReference>
<evidence type="ECO:0000256" key="3">
    <source>
        <dbReference type="ARBA" id="ARBA00007831"/>
    </source>
</evidence>
<feature type="compositionally biased region" description="Basic residues" evidence="12">
    <location>
        <begin position="150"/>
        <end position="162"/>
    </location>
</feature>
<dbReference type="GO" id="GO:0005737">
    <property type="term" value="C:cytoplasm"/>
    <property type="evidence" value="ECO:0007669"/>
    <property type="project" value="TreeGrafter"/>
</dbReference>
<dbReference type="FunFam" id="1.10.220.10:FF:000001">
    <property type="entry name" value="Annexin"/>
    <property type="match status" value="2"/>
</dbReference>
<dbReference type="GO" id="GO:0005576">
    <property type="term" value="C:extracellular region"/>
    <property type="evidence" value="ECO:0007669"/>
    <property type="project" value="UniProtKB-SubCell"/>
</dbReference>
<dbReference type="InterPro" id="IPR037104">
    <property type="entry name" value="Annexin_sf"/>
</dbReference>
<comment type="similarity">
    <text evidence="3 11">Belongs to the annexin family.</text>
</comment>
<proteinExistence type="inferred from homology"/>
<dbReference type="GO" id="GO:0005509">
    <property type="term" value="F:calcium ion binding"/>
    <property type="evidence" value="ECO:0007669"/>
    <property type="project" value="InterPro"/>
</dbReference>
<evidence type="ECO:0000256" key="10">
    <source>
        <dbReference type="ARBA" id="ARBA00077076"/>
    </source>
</evidence>
<dbReference type="FunFam" id="1.10.220.10:FF:000004">
    <property type="entry name" value="Annexin"/>
    <property type="match status" value="2"/>
</dbReference>
<dbReference type="Pfam" id="PF13287">
    <property type="entry name" value="Fn3_assoc"/>
    <property type="match status" value="1"/>
</dbReference>
<dbReference type="PANTHER" id="PTHR10502:SF102">
    <property type="entry name" value="ANNEXIN B11"/>
    <property type="match status" value="1"/>
</dbReference>
<evidence type="ECO:0000256" key="8">
    <source>
        <dbReference type="ARBA" id="ARBA00059330"/>
    </source>
</evidence>
<evidence type="ECO:0000256" key="6">
    <source>
        <dbReference type="ARBA" id="ARBA00023216"/>
    </source>
</evidence>
<evidence type="ECO:0000256" key="12">
    <source>
        <dbReference type="SAM" id="MobiDB-lite"/>
    </source>
</evidence>
<comment type="domain">
    <text evidence="11">A pair of annexin repeats may form one binding site for calcium and phospholipid.</text>
</comment>
<dbReference type="GO" id="GO:0005634">
    <property type="term" value="C:nucleus"/>
    <property type="evidence" value="ECO:0007669"/>
    <property type="project" value="TreeGrafter"/>
</dbReference>
<keyword evidence="4 11" id="KW-0677">Repeat</keyword>
<dbReference type="AlphaFoldDB" id="A0A8W8NM74"/>
<protein>
    <recommendedName>
        <fullName evidence="10 11">Annexin</fullName>
    </recommendedName>
</protein>
<dbReference type="GO" id="GO:0005544">
    <property type="term" value="F:calcium-dependent phospholipid binding"/>
    <property type="evidence" value="ECO:0007669"/>
    <property type="project" value="UniProtKB-KW"/>
</dbReference>
<evidence type="ECO:0000256" key="7">
    <source>
        <dbReference type="ARBA" id="ARBA00023302"/>
    </source>
</evidence>
<feature type="compositionally biased region" description="Pro residues" evidence="12">
    <location>
        <begin position="206"/>
        <end position="215"/>
    </location>
</feature>
<dbReference type="PRINTS" id="PR00196">
    <property type="entry name" value="ANNEXIN"/>
</dbReference>
<dbReference type="Gene3D" id="1.10.220.10">
    <property type="entry name" value="Annexin"/>
    <property type="match status" value="8"/>
</dbReference>
<dbReference type="EnsemblMetazoa" id="G6858.2">
    <property type="protein sequence ID" value="G6858.2:cds"/>
    <property type="gene ID" value="G6858"/>
</dbReference>
<dbReference type="GO" id="GO:0012506">
    <property type="term" value="C:vesicle membrane"/>
    <property type="evidence" value="ECO:0007669"/>
    <property type="project" value="TreeGrafter"/>
</dbReference>
<keyword evidence="14" id="KW-1185">Reference proteome</keyword>
<keyword evidence="7 11" id="KW-0111">Calcium/phospholipid-binding</keyword>
<sequence length="1122" mass="125070">MPSAGAVCPPLIVPVRRQIPGLATNKIDTTTLIEITTETPDCKIYFTSDGSKPTPFQRKIGGREVTFKYTAPFTLKAGKRTLKAVAVTRDGVRESDVMSKQFMVEEAGRATLTDTSTDCYSTEEYTSFFETSDIDTDTTFKSSSSASTLKNKRKPKKSKSPSRAKSPLRSSLRSSLRTSQNRVPKEAWASSQNYDDLGAEDGRHSPPQPPMPEGPFNPTNYSGTQINVWGAPPGSWPGMNANNGAVTFGVPVPNNPYPSQTGFLTENMINNCNPESRHVTVGDIRQMMNKRPKAIEEPPREPPKAIELPPAPKEPELQAVSPGNGDFKGNIRHIYAHMLEFAKDNRDFRLRVAEPKIGRMHEAKLEDEGDCYRVTLVMGKPGVPRGSLRKPPKVETKPKKPPTSQSFAGKKKTPPKSDPYFAMETEDLPVEGTVKPYDKFNAEQDAEVLRGAMKGLGTDEDAITNILAYRSNPQRQEIRKAFKTMFGKDLIEELKSELSGHYLDACKGLLMAPVEFDAYQLRKAIKGLGTDEDVLIEILCTRSNAQIKEIIKTYKTLFNKDLEKDIIGDTSGHLKRLLVSLVQASRSDSKEVDRNKAKQDAKALLDAGEGKWGTDESRFNVILASRSYPQLRATFDEYEKISKKKMEEALKSEMSGDLLRGMLTIVRCVRNKAAHFAYQLQKTMKGMGTDDDTLVRVVVSRCEIDMVQIKEEFQKMTGQTLEQYIADDISGDYRNVILALVVGGPPPNNASKSGKGFVEAVKNKTEEELDEEVRMESEDVKEDPTVKPAENFNAESDAEALRKAMKGFGTDEQAIIDILGYRSNAQRLEIVKTYKTMFGKDLIKDLEGELSGGLKVLCRGLCMSPEHFDAMCLNKAIKGLGTDEQVLVEVICTRTNEQIRKFKETYKKLYGKELEEDVAGDTSGHFKRLLIGLLQADRDESKEFDRNKAKQDAQAIFEAGEKKLGTDESRFNVILVSRSYAQLRATFQEYAKLANKDIEDSLKSEMSGDLLQGMLAIVRCIRGKASHFAKELYKSMKGLGTDDDRLCRVIVSRCEVDMVQIKEEFQKQYKQTLAMFIADDISGDYKNLCLALIGESTPKAEKKEKKGQWGVGTISIGVIEQV</sequence>
<dbReference type="GO" id="GO:0005886">
    <property type="term" value="C:plasma membrane"/>
    <property type="evidence" value="ECO:0007669"/>
    <property type="project" value="TreeGrafter"/>
</dbReference>
<keyword evidence="5 11" id="KW-0106">Calcium</keyword>
<evidence type="ECO:0000313" key="13">
    <source>
        <dbReference type="EnsemblMetazoa" id="G6858.2:cds"/>
    </source>
</evidence>
<evidence type="ECO:0000256" key="1">
    <source>
        <dbReference type="ARBA" id="ARBA00004340"/>
    </source>
</evidence>
<evidence type="ECO:0000256" key="2">
    <source>
        <dbReference type="ARBA" id="ARBA00004550"/>
    </source>
</evidence>
<dbReference type="PROSITE" id="PS00223">
    <property type="entry name" value="ANNEXIN_1"/>
    <property type="match status" value="3"/>
</dbReference>
<dbReference type="FunFam" id="1.10.220.10:FF:000002">
    <property type="entry name" value="Annexin"/>
    <property type="match status" value="2"/>
</dbReference>
<feature type="region of interest" description="Disordered" evidence="12">
    <location>
        <begin position="382"/>
        <end position="420"/>
    </location>
</feature>
<evidence type="ECO:0000313" key="14">
    <source>
        <dbReference type="Proteomes" id="UP000005408"/>
    </source>
</evidence>
<dbReference type="GO" id="GO:0043657">
    <property type="term" value="C:host cell"/>
    <property type="evidence" value="ECO:0007669"/>
    <property type="project" value="UniProtKB-SubCell"/>
</dbReference>
<dbReference type="InterPro" id="IPR018252">
    <property type="entry name" value="Annexin_repeat_CS"/>
</dbReference>
<comment type="function">
    <text evidence="8">Involved in reproduction of the worm. Involved in host-parasite interaction. Delivered into the host cell by means of parasite exosomes. Binds to acidic phospholipid membranes in a calcium-dependent manner in vitro. Causes aggregation of liposomes in the presence of calcium, but not in its absence. Likely to promote membrane fusion. May provide structural integrity within the tegument.</text>
</comment>
<evidence type="ECO:0000256" key="9">
    <source>
        <dbReference type="ARBA" id="ARBA00060393"/>
    </source>
</evidence>
<dbReference type="FunFam" id="1.10.220.10:FF:000003">
    <property type="entry name" value="Annexin"/>
    <property type="match status" value="2"/>
</dbReference>
<keyword evidence="6 11" id="KW-0041">Annexin</keyword>
<evidence type="ECO:0000256" key="11">
    <source>
        <dbReference type="RuleBase" id="RU003540"/>
    </source>
</evidence>
<evidence type="ECO:0000256" key="5">
    <source>
        <dbReference type="ARBA" id="ARBA00022837"/>
    </source>
</evidence>
<evidence type="ECO:0000256" key="4">
    <source>
        <dbReference type="ARBA" id="ARBA00022737"/>
    </source>
</evidence>
<dbReference type="SUPFAM" id="SSF47874">
    <property type="entry name" value="Annexin"/>
    <property type="match status" value="2"/>
</dbReference>